<dbReference type="EMBL" id="GIFK01002400">
    <property type="protein sequence ID" value="NBJ60103.1"/>
    <property type="molecule type" value="Transcribed_RNA"/>
</dbReference>
<feature type="chain" id="PRO_5025630254" evidence="1">
    <location>
        <begin position="18"/>
        <end position="166"/>
    </location>
</feature>
<evidence type="ECO:0000256" key="1">
    <source>
        <dbReference type="SAM" id="SignalP"/>
    </source>
</evidence>
<feature type="signal peptide" evidence="1">
    <location>
        <begin position="1"/>
        <end position="17"/>
    </location>
</feature>
<protein>
    <submittedName>
        <fullName evidence="2">Putative secreted protein</fullName>
    </submittedName>
</protein>
<keyword evidence="1" id="KW-0732">Signal</keyword>
<accession>A0A6B2ECR3</accession>
<proteinExistence type="predicted"/>
<organism evidence="2">
    <name type="scientific">Phlebotomus kandelakii</name>
    <dbReference type="NCBI Taxonomy" id="1109342"/>
    <lineage>
        <taxon>Eukaryota</taxon>
        <taxon>Metazoa</taxon>
        <taxon>Ecdysozoa</taxon>
        <taxon>Arthropoda</taxon>
        <taxon>Hexapoda</taxon>
        <taxon>Insecta</taxon>
        <taxon>Pterygota</taxon>
        <taxon>Neoptera</taxon>
        <taxon>Endopterygota</taxon>
        <taxon>Diptera</taxon>
        <taxon>Nematocera</taxon>
        <taxon>Psychodoidea</taxon>
        <taxon>Psychodidae</taxon>
        <taxon>Phlebotomus</taxon>
        <taxon>Larroussius</taxon>
    </lineage>
</organism>
<sequence length="166" mass="18773">MMKYVLGLLLIVSVVTSQLTDNGEESSGKAKIRRPRSILGFFQSIFTIHQLHQAQKTDTSYALARIYDVLKNSFSDTATPKPVVAVEQVTSEPNATTTTTTERTKISRREFGRILGRNFRGLQKVYQLELLDAQEQSKRTIQEYKVQLGNSLAPFVYNLQTDNTIN</sequence>
<reference evidence="2" key="1">
    <citation type="submission" date="2019-10" db="EMBL/GenBank/DDBJ databases">
        <title>Short sand fly seasons in Tbilisi, Georgia, hinder development of host immunity to saliva of the visceral leishmaniasis vector Phlebotomus kandelakii.</title>
        <authorList>
            <person name="Oliveira F."/>
            <person name="Giorgobiani E."/>
            <person name="Guimaraes-Costa A.B."/>
            <person name="Abdeladhim M."/>
            <person name="Oristian J."/>
            <person name="Tskhvaradze L."/>
            <person name="Tsertsvadze N."/>
            <person name="Zakalashvili M."/>
            <person name="Valenzuela J.G."/>
            <person name="Kamhawi S."/>
        </authorList>
    </citation>
    <scope>NUCLEOTIDE SEQUENCE</scope>
    <source>
        <strain evidence="2">Wild-capture in Tbilisi</strain>
        <tissue evidence="2">Salivary glands</tissue>
    </source>
</reference>
<evidence type="ECO:0000313" key="2">
    <source>
        <dbReference type="EMBL" id="NBJ60103.1"/>
    </source>
</evidence>
<dbReference type="AlphaFoldDB" id="A0A6B2ECR3"/>
<name>A0A6B2ECR3_9DIPT</name>